<dbReference type="OrthoDB" id="1935957at2759"/>
<evidence type="ECO:0000256" key="1">
    <source>
        <dbReference type="SAM" id="MobiDB-lite"/>
    </source>
</evidence>
<name>A0A9E7I8J6_9LILI</name>
<dbReference type="AlphaFoldDB" id="A0A9E7I8J6"/>
<keyword evidence="2" id="KW-0732">Signal</keyword>
<dbReference type="EMBL" id="CP097511">
    <property type="protein sequence ID" value="URE43809.1"/>
    <property type="molecule type" value="Genomic_DNA"/>
</dbReference>
<feature type="chain" id="PRO_5039470132" evidence="2">
    <location>
        <begin position="26"/>
        <end position="80"/>
    </location>
</feature>
<gene>
    <name evidence="3" type="ORF">MUK42_32811</name>
</gene>
<dbReference type="PROSITE" id="PS51257">
    <property type="entry name" value="PROKAR_LIPOPROTEIN"/>
    <property type="match status" value="1"/>
</dbReference>
<accession>A0A9E7I8J6</accession>
<protein>
    <submittedName>
        <fullName evidence="3">Uncharacterized protein</fullName>
    </submittedName>
</protein>
<organism evidence="3 4">
    <name type="scientific">Musa troglodytarum</name>
    <name type="common">fe'i banana</name>
    <dbReference type="NCBI Taxonomy" id="320322"/>
    <lineage>
        <taxon>Eukaryota</taxon>
        <taxon>Viridiplantae</taxon>
        <taxon>Streptophyta</taxon>
        <taxon>Embryophyta</taxon>
        <taxon>Tracheophyta</taxon>
        <taxon>Spermatophyta</taxon>
        <taxon>Magnoliopsida</taxon>
        <taxon>Liliopsida</taxon>
        <taxon>Zingiberales</taxon>
        <taxon>Musaceae</taxon>
        <taxon>Musa</taxon>
    </lineage>
</organism>
<proteinExistence type="predicted"/>
<evidence type="ECO:0000313" key="4">
    <source>
        <dbReference type="Proteomes" id="UP001055439"/>
    </source>
</evidence>
<reference evidence="3" key="1">
    <citation type="submission" date="2022-05" db="EMBL/GenBank/DDBJ databases">
        <title>The Musa troglodytarum L. genome provides insights into the mechanism of non-climacteric behaviour and enrichment of carotenoids.</title>
        <authorList>
            <person name="Wang J."/>
        </authorList>
    </citation>
    <scope>NUCLEOTIDE SEQUENCE</scope>
    <source>
        <tissue evidence="3">Leaf</tissue>
    </source>
</reference>
<sequence>MGHLTRDSILAAWLLLLLLLVVSCCHGPRDTQAFRGRALGRKSAPGFVIVGSSAKGMRPIPPSGPSKQHNSMGLQRDSSP</sequence>
<keyword evidence="4" id="KW-1185">Reference proteome</keyword>
<feature type="compositionally biased region" description="Polar residues" evidence="1">
    <location>
        <begin position="65"/>
        <end position="80"/>
    </location>
</feature>
<feature type="region of interest" description="Disordered" evidence="1">
    <location>
        <begin position="52"/>
        <end position="80"/>
    </location>
</feature>
<evidence type="ECO:0000256" key="2">
    <source>
        <dbReference type="SAM" id="SignalP"/>
    </source>
</evidence>
<feature type="signal peptide" evidence="2">
    <location>
        <begin position="1"/>
        <end position="25"/>
    </location>
</feature>
<dbReference type="Proteomes" id="UP001055439">
    <property type="component" value="Chromosome 9"/>
</dbReference>
<evidence type="ECO:0000313" key="3">
    <source>
        <dbReference type="EMBL" id="URE43809.1"/>
    </source>
</evidence>